<comment type="caution">
    <text evidence="1">The sequence shown here is derived from an EMBL/GenBank/DDBJ whole genome shotgun (WGS) entry which is preliminary data.</text>
</comment>
<proteinExistence type="predicted"/>
<name>A0ABU3GY47_9SPHI</name>
<keyword evidence="2" id="KW-1185">Reference proteome</keyword>
<accession>A0ABU3GY47</accession>
<evidence type="ECO:0000313" key="2">
    <source>
        <dbReference type="Proteomes" id="UP001258315"/>
    </source>
</evidence>
<sequence length="131" mass="15354">MNLDHYEPFSPLQGVPINIYLYSIKHEANVLTIVMATYPNDGNRYIQVSFRGCFTYRYTLESGRMKFLSEETWTNPFNVSSNSKYLNWFKEEGYGIFDDYDLKHYLLVCDDLIDVISATEPKVEWIPEPTA</sequence>
<reference evidence="2" key="1">
    <citation type="submission" date="2023-07" db="EMBL/GenBank/DDBJ databases">
        <title>Functional and genomic diversity of the sorghum phyllosphere microbiome.</title>
        <authorList>
            <person name="Shade A."/>
        </authorList>
    </citation>
    <scope>NUCLEOTIDE SEQUENCE [LARGE SCALE GENOMIC DNA]</scope>
    <source>
        <strain evidence="2">SORGH_AS_0422</strain>
    </source>
</reference>
<dbReference type="EMBL" id="JAVLVU010000001">
    <property type="protein sequence ID" value="MDT3404701.1"/>
    <property type="molecule type" value="Genomic_DNA"/>
</dbReference>
<protein>
    <submittedName>
        <fullName evidence="1">Uncharacterized protein</fullName>
    </submittedName>
</protein>
<dbReference type="Proteomes" id="UP001258315">
    <property type="component" value="Unassembled WGS sequence"/>
</dbReference>
<dbReference type="RefSeq" id="WP_311952291.1">
    <property type="nucleotide sequence ID" value="NZ_JAVLVU010000001.1"/>
</dbReference>
<evidence type="ECO:0000313" key="1">
    <source>
        <dbReference type="EMBL" id="MDT3404701.1"/>
    </source>
</evidence>
<gene>
    <name evidence="1" type="ORF">QE417_003773</name>
</gene>
<organism evidence="1 2">
    <name type="scientific">Mucilaginibacter terrae</name>
    <dbReference type="NCBI Taxonomy" id="1955052"/>
    <lineage>
        <taxon>Bacteria</taxon>
        <taxon>Pseudomonadati</taxon>
        <taxon>Bacteroidota</taxon>
        <taxon>Sphingobacteriia</taxon>
        <taxon>Sphingobacteriales</taxon>
        <taxon>Sphingobacteriaceae</taxon>
        <taxon>Mucilaginibacter</taxon>
    </lineage>
</organism>